<dbReference type="PROSITE" id="PS50088">
    <property type="entry name" value="ANK_REPEAT"/>
    <property type="match status" value="6"/>
</dbReference>
<proteinExistence type="predicted"/>
<evidence type="ECO:0000313" key="10">
    <source>
        <dbReference type="EMBL" id="CZT22375.1"/>
    </source>
</evidence>
<dbReference type="EMBL" id="FJUY01000013">
    <property type="protein sequence ID" value="CZT22375.1"/>
    <property type="molecule type" value="Genomic_DNA"/>
</dbReference>
<feature type="repeat" description="ANK" evidence="7">
    <location>
        <begin position="298"/>
        <end position="331"/>
    </location>
</feature>
<keyword evidence="3" id="KW-0677">Repeat</keyword>
<evidence type="ECO:0000256" key="8">
    <source>
        <dbReference type="SAM" id="MobiDB-lite"/>
    </source>
</evidence>
<feature type="repeat" description="ANK" evidence="7">
    <location>
        <begin position="192"/>
        <end position="213"/>
    </location>
</feature>
<dbReference type="STRING" id="112498.A0A2D3V6P7"/>
<evidence type="ECO:0000256" key="9">
    <source>
        <dbReference type="SAM" id="Phobius"/>
    </source>
</evidence>
<feature type="transmembrane region" description="Helical" evidence="9">
    <location>
        <begin position="1034"/>
        <end position="1057"/>
    </location>
</feature>
<dbReference type="InterPro" id="IPR002523">
    <property type="entry name" value="MgTranspt_CorA/ZnTranspt_ZntB"/>
</dbReference>
<dbReference type="GO" id="GO:0005634">
    <property type="term" value="C:nucleus"/>
    <property type="evidence" value="ECO:0007669"/>
    <property type="project" value="TreeGrafter"/>
</dbReference>
<dbReference type="PRINTS" id="PR01415">
    <property type="entry name" value="ANKYRIN"/>
</dbReference>
<feature type="compositionally biased region" description="Basic and acidic residues" evidence="8">
    <location>
        <begin position="572"/>
        <end position="585"/>
    </location>
</feature>
<dbReference type="InterPro" id="IPR036770">
    <property type="entry name" value="Ankyrin_rpt-contain_sf"/>
</dbReference>
<evidence type="ECO:0000256" key="6">
    <source>
        <dbReference type="ARBA" id="ARBA00023136"/>
    </source>
</evidence>
<sequence length="1155" mass="130833">MPKRTRSLRSENSNTDRLEPKLLRAVEANDVVQAKIIIEEALSTRQFSESLLSIGLVRACDRNLLDMAKFLLFAGANPNQGSGNRLSNLRRAAEAGNVDMARVLIEYNADLEARDKKGRTALMTAAWKGHISMVEELLIKGAKVGEVDYKQRNVLHNIAAGARDERTRGELGLNIVRHLLQAGVDVDATDELGRTALHWATVTDNIDLMKLLLTTRFGGASPKARTNAVDKRMKTPLHLAASHDRHRLAEILLQNGADVHARSDGGWTALHNSCVHGTDDFVQFMLDAGANVNCELLNGRTPLHVAAEHGNLEAAACLLRQPHTKRSVKDRFGTTPLLLAAQHGKKTIAEMLAPWNRTSELSHDEIEAAKQFSATIVDFGDYKNDNRVQRKSVYELLYARDARDPSKHAISTLPQNTKATNFRWIHLPANNVLWAESLLTKRFLEEGAVDVEGFKALETSFNHQHRGQLHHSRFMRPMVQVAHRTPADPEGCKAEKMVHPTVIVEEPARLALAESSQAASTRMSTSRKQQRQAESDIPAVAGAESADGLKQNGRDPKISRQETTSTTATSDPRVRNAKDTPKRTDTASTAALSEKSNASKSGKKQHVAASKPRKASRDLQRKGIDKAAASTSQKSVHNSCNMFMFMPYLHFETDSRRRAMQDAIEDPDRLFHRVNAQADEVLIRAHLSRSSSFLHVRRTLDQYYYHNIETRRRDCDQVVYRFQKKHRSEVDGIDPKVFMVDQLWIWVLGKDLVITSFPQRWRQPRNDPLNVLEGIIEDINSKTRDPVQNVYELTMTIAGRCFGTFDRHRKGDDDYQFFDMFESSIGAAMDGEATLFQDFSHASRQASSWLQSHQRLESRARQPEFFDKLLDVGAETDLLAEIKDIRDELDIIKMVLDHQRHLLPELRDAIRNIYRDERSHAALRKVDKGFDEQEKNITNPLKDLSRMDSQAGRIYESIRDLLDLKQKHANAFEARYAREQATGTQRQGQTIMVFTIVTVIFLPLSFVAAFFAINVKEFPHRTDGSGQQEMSLSYVSEWIFGIGLAISIPAIAVALSIDECNAIVDSLKRRLREKYWPSKQRQEKQEEDHELHTFSMEHTLSVAKSLRRSMDVGWDGNYRRQPRKSADVSWGGAYSRRRMSKPEWDMEGRRHDARG</sequence>
<organism evidence="10 11">
    <name type="scientific">Ramularia collo-cygni</name>
    <dbReference type="NCBI Taxonomy" id="112498"/>
    <lineage>
        <taxon>Eukaryota</taxon>
        <taxon>Fungi</taxon>
        <taxon>Dikarya</taxon>
        <taxon>Ascomycota</taxon>
        <taxon>Pezizomycotina</taxon>
        <taxon>Dothideomycetes</taxon>
        <taxon>Dothideomycetidae</taxon>
        <taxon>Mycosphaerellales</taxon>
        <taxon>Mycosphaerellaceae</taxon>
        <taxon>Ramularia</taxon>
    </lineage>
</organism>
<reference evidence="10 11" key="1">
    <citation type="submission" date="2016-03" db="EMBL/GenBank/DDBJ databases">
        <authorList>
            <person name="Ploux O."/>
        </authorList>
    </citation>
    <scope>NUCLEOTIDE SEQUENCE [LARGE SCALE GENOMIC DNA]</scope>
    <source>
        <strain evidence="10 11">URUG2</strain>
    </source>
</reference>
<dbReference type="InterPro" id="IPR045863">
    <property type="entry name" value="CorA_TM1_TM2"/>
</dbReference>
<dbReference type="Proteomes" id="UP000225277">
    <property type="component" value="Unassembled WGS sequence"/>
</dbReference>
<feature type="compositionally biased region" description="Polar residues" evidence="8">
    <location>
        <begin position="586"/>
        <end position="600"/>
    </location>
</feature>
<dbReference type="OrthoDB" id="341259at2759"/>
<feature type="compositionally biased region" description="Basic and acidic residues" evidence="8">
    <location>
        <begin position="1140"/>
        <end position="1155"/>
    </location>
</feature>
<gene>
    <name evidence="10" type="ORF">RCC_08244</name>
</gene>
<dbReference type="SUPFAM" id="SSF48403">
    <property type="entry name" value="Ankyrin repeat"/>
    <property type="match status" value="1"/>
</dbReference>
<keyword evidence="5 7" id="KW-0040">ANK repeat</keyword>
<dbReference type="Pfam" id="PF12796">
    <property type="entry name" value="Ank_2"/>
    <property type="match status" value="3"/>
</dbReference>
<protein>
    <submittedName>
        <fullName evidence="10">Related to ankyrin repeat protein</fullName>
    </submittedName>
</protein>
<dbReference type="GO" id="GO:0016020">
    <property type="term" value="C:membrane"/>
    <property type="evidence" value="ECO:0007669"/>
    <property type="project" value="UniProtKB-SubCell"/>
</dbReference>
<evidence type="ECO:0000256" key="3">
    <source>
        <dbReference type="ARBA" id="ARBA00022737"/>
    </source>
</evidence>
<dbReference type="GeneID" id="35603343"/>
<feature type="region of interest" description="Disordered" evidence="8">
    <location>
        <begin position="513"/>
        <end position="633"/>
    </location>
</feature>
<comment type="subcellular location">
    <subcellularLocation>
        <location evidence="1">Membrane</location>
        <topology evidence="1">Multi-pass membrane protein</topology>
    </subcellularLocation>
</comment>
<dbReference type="PANTHER" id="PTHR24193:SF121">
    <property type="entry name" value="ADA2A-CONTAINING COMPLEX COMPONENT 3, ISOFORM D"/>
    <property type="match status" value="1"/>
</dbReference>
<evidence type="ECO:0000256" key="7">
    <source>
        <dbReference type="PROSITE-ProRule" id="PRU00023"/>
    </source>
</evidence>
<dbReference type="GO" id="GO:0046873">
    <property type="term" value="F:metal ion transmembrane transporter activity"/>
    <property type="evidence" value="ECO:0007669"/>
    <property type="project" value="InterPro"/>
</dbReference>
<dbReference type="SUPFAM" id="SSF144083">
    <property type="entry name" value="Magnesium transport protein CorA, transmembrane region"/>
    <property type="match status" value="1"/>
</dbReference>
<feature type="compositionally biased region" description="Basic and acidic residues" evidence="8">
    <location>
        <begin position="615"/>
        <end position="625"/>
    </location>
</feature>
<dbReference type="GO" id="GO:0045944">
    <property type="term" value="P:positive regulation of transcription by RNA polymerase II"/>
    <property type="evidence" value="ECO:0007669"/>
    <property type="project" value="TreeGrafter"/>
</dbReference>
<dbReference type="AlphaFoldDB" id="A0A2D3V6P7"/>
<dbReference type="RefSeq" id="XP_023629264.1">
    <property type="nucleotide sequence ID" value="XM_023773496.1"/>
</dbReference>
<dbReference type="Gene3D" id="1.20.58.340">
    <property type="entry name" value="Magnesium transport protein CorA, transmembrane region"/>
    <property type="match status" value="1"/>
</dbReference>
<feature type="repeat" description="ANK" evidence="7">
    <location>
        <begin position="265"/>
        <end position="293"/>
    </location>
</feature>
<evidence type="ECO:0000256" key="4">
    <source>
        <dbReference type="ARBA" id="ARBA00022989"/>
    </source>
</evidence>
<evidence type="ECO:0000256" key="2">
    <source>
        <dbReference type="ARBA" id="ARBA00022692"/>
    </source>
</evidence>
<feature type="transmembrane region" description="Helical" evidence="9">
    <location>
        <begin position="991"/>
        <end position="1013"/>
    </location>
</feature>
<dbReference type="PROSITE" id="PS50297">
    <property type="entry name" value="ANK_REP_REGION"/>
    <property type="match status" value="6"/>
</dbReference>
<feature type="repeat" description="ANK" evidence="7">
    <location>
        <begin position="232"/>
        <end position="264"/>
    </location>
</feature>
<keyword evidence="2 9" id="KW-0812">Transmembrane</keyword>
<feature type="repeat" description="ANK" evidence="7">
    <location>
        <begin position="84"/>
        <end position="116"/>
    </location>
</feature>
<name>A0A2D3V6P7_9PEZI</name>
<feature type="compositionally biased region" description="Polar residues" evidence="8">
    <location>
        <begin position="514"/>
        <end position="527"/>
    </location>
</feature>
<dbReference type="Pfam" id="PF01544">
    <property type="entry name" value="CorA"/>
    <property type="match status" value="1"/>
</dbReference>
<evidence type="ECO:0000256" key="1">
    <source>
        <dbReference type="ARBA" id="ARBA00004141"/>
    </source>
</evidence>
<feature type="compositionally biased region" description="Polar residues" evidence="8">
    <location>
        <begin position="561"/>
        <end position="570"/>
    </location>
</feature>
<feature type="repeat" description="ANK" evidence="7">
    <location>
        <begin position="117"/>
        <end position="149"/>
    </location>
</feature>
<feature type="compositionally biased region" description="Basic residues" evidence="8">
    <location>
        <begin position="601"/>
        <end position="614"/>
    </location>
</feature>
<dbReference type="GO" id="GO:0000976">
    <property type="term" value="F:transcription cis-regulatory region binding"/>
    <property type="evidence" value="ECO:0007669"/>
    <property type="project" value="TreeGrafter"/>
</dbReference>
<keyword evidence="11" id="KW-1185">Reference proteome</keyword>
<dbReference type="SMART" id="SM00248">
    <property type="entry name" value="ANK"/>
    <property type="match status" value="9"/>
</dbReference>
<evidence type="ECO:0000256" key="5">
    <source>
        <dbReference type="ARBA" id="ARBA00023043"/>
    </source>
</evidence>
<keyword evidence="4 9" id="KW-1133">Transmembrane helix</keyword>
<keyword evidence="6 9" id="KW-0472">Membrane</keyword>
<dbReference type="InterPro" id="IPR050663">
    <property type="entry name" value="Ankyrin-SOCS_Box"/>
</dbReference>
<dbReference type="InterPro" id="IPR002110">
    <property type="entry name" value="Ankyrin_rpt"/>
</dbReference>
<dbReference type="PANTHER" id="PTHR24193">
    <property type="entry name" value="ANKYRIN REPEAT PROTEIN"/>
    <property type="match status" value="1"/>
</dbReference>
<evidence type="ECO:0000313" key="11">
    <source>
        <dbReference type="Proteomes" id="UP000225277"/>
    </source>
</evidence>
<feature type="region of interest" description="Disordered" evidence="8">
    <location>
        <begin position="1118"/>
        <end position="1155"/>
    </location>
</feature>
<dbReference type="Gene3D" id="1.25.40.20">
    <property type="entry name" value="Ankyrin repeat-containing domain"/>
    <property type="match status" value="3"/>
</dbReference>
<accession>A0A2D3V6P7</accession>